<evidence type="ECO:0000256" key="2">
    <source>
        <dbReference type="SAM" id="SignalP"/>
    </source>
</evidence>
<gene>
    <name evidence="3" type="ORF">TUBRATIS_24550</name>
</gene>
<feature type="transmembrane region" description="Helical" evidence="1">
    <location>
        <begin position="315"/>
        <end position="343"/>
    </location>
</feature>
<keyword evidence="2" id="KW-0732">Signal</keyword>
<dbReference type="VEuPathDB" id="MicrosporidiaDB:TUBRATIS_24550"/>
<dbReference type="AlphaFoldDB" id="A0A437AJ68"/>
<keyword evidence="1" id="KW-0472">Membrane</keyword>
<keyword evidence="1" id="KW-0812">Transmembrane</keyword>
<protein>
    <submittedName>
        <fullName evidence="3">Uncharacterized protein</fullName>
    </submittedName>
</protein>
<dbReference type="EMBL" id="RCSS01000645">
    <property type="protein sequence ID" value="RVD91107.1"/>
    <property type="molecule type" value="Genomic_DNA"/>
</dbReference>
<keyword evidence="1" id="KW-1133">Transmembrane helix</keyword>
<evidence type="ECO:0000313" key="4">
    <source>
        <dbReference type="Proteomes" id="UP000282876"/>
    </source>
</evidence>
<name>A0A437AJ68_9MICR</name>
<reference evidence="3 4" key="1">
    <citation type="submission" date="2018-10" db="EMBL/GenBank/DDBJ databases">
        <title>Draft genome sequence of the microsporidian Tubulinosema ratisbonensis.</title>
        <authorList>
            <person name="Polonais V."/>
            <person name="Peyretaillade E."/>
            <person name="Niehus S."/>
            <person name="Wawrzyniak I."/>
            <person name="Franchet A."/>
            <person name="Gaspin C."/>
            <person name="Reichstadt M."/>
            <person name="Belser C."/>
            <person name="Labadie K."/>
            <person name="Delbac F."/>
            <person name="Ferrandon D."/>
        </authorList>
    </citation>
    <scope>NUCLEOTIDE SEQUENCE [LARGE SCALE GENOMIC DNA]</scope>
    <source>
        <strain evidence="3 4">Franzen</strain>
    </source>
</reference>
<proteinExistence type="predicted"/>
<feature type="signal peptide" evidence="2">
    <location>
        <begin position="1"/>
        <end position="21"/>
    </location>
</feature>
<feature type="chain" id="PRO_5019412261" evidence="2">
    <location>
        <begin position="22"/>
        <end position="464"/>
    </location>
</feature>
<keyword evidence="4" id="KW-1185">Reference proteome</keyword>
<evidence type="ECO:0000313" key="3">
    <source>
        <dbReference type="EMBL" id="RVD91107.1"/>
    </source>
</evidence>
<dbReference type="Proteomes" id="UP000282876">
    <property type="component" value="Unassembled WGS sequence"/>
</dbReference>
<organism evidence="3 4">
    <name type="scientific">Tubulinosema ratisbonensis</name>
    <dbReference type="NCBI Taxonomy" id="291195"/>
    <lineage>
        <taxon>Eukaryota</taxon>
        <taxon>Fungi</taxon>
        <taxon>Fungi incertae sedis</taxon>
        <taxon>Microsporidia</taxon>
        <taxon>Tubulinosematoidea</taxon>
        <taxon>Tubulinosematidae</taxon>
        <taxon>Tubulinosema</taxon>
    </lineage>
</organism>
<comment type="caution">
    <text evidence="3">The sequence shown here is derived from an EMBL/GenBank/DDBJ whole genome shotgun (WGS) entry which is preliminary data.</text>
</comment>
<evidence type="ECO:0000256" key="1">
    <source>
        <dbReference type="SAM" id="Phobius"/>
    </source>
</evidence>
<accession>A0A437AJ68</accession>
<sequence>MIMLNFNQIIFLLINCIKVTSNVRELSGSQNNINIAINGFRSTLIPNINIFNGLEFSEAFIGINFDHLIKVFENIKNFLIKQFRYSNYRSIVLPNYTINTINSLEVSLKDYFFDFENIFSYLDIKNEFSYYFIDNVEYEDIVKEKLKEHLFDFVFYNEVKETPNLLITFGLEKSIKLLTNSFISVFSSHSINGGKINEHKSINYMGFIFIKSIKHLKYHLLMSIFKFIWLCLLKDEGYKIIFILFPELICLIKYALDMNDLAMSKKVHILLGLVIFRVQGNLQKIRSEICSLYLKSDYVIHHSKFINFFVSKTRLYGALLLFVGSLPTTVRAYFVFLALLSYIRVYCPDIYLILPFDENICSNISTSESIEFYCSEFFKAKISLDKHNKKITIDKFIFLEAFLTPYKENDPSFVCNIVIDDLFDKKREKIKFENLKEFKDLLERETFFLLLNFIDKNKESMCHI</sequence>